<dbReference type="GO" id="GO:0030674">
    <property type="term" value="F:protein-macromolecule adaptor activity"/>
    <property type="evidence" value="ECO:0007669"/>
    <property type="project" value="InterPro"/>
</dbReference>
<feature type="domain" description="SLA1 homology" evidence="1">
    <location>
        <begin position="421"/>
        <end position="475"/>
    </location>
</feature>
<evidence type="ECO:0000259" key="1">
    <source>
        <dbReference type="Pfam" id="PF03983"/>
    </source>
</evidence>
<organism evidence="2 3">
    <name type="scientific">Aporhodopirellula rubra</name>
    <dbReference type="NCBI Taxonomy" id="980271"/>
    <lineage>
        <taxon>Bacteria</taxon>
        <taxon>Pseudomonadati</taxon>
        <taxon>Planctomycetota</taxon>
        <taxon>Planctomycetia</taxon>
        <taxon>Pirellulales</taxon>
        <taxon>Pirellulaceae</taxon>
        <taxon>Aporhodopirellula</taxon>
    </lineage>
</organism>
<dbReference type="Gene3D" id="2.30.30.700">
    <property type="entry name" value="SLA1 homology domain 1"/>
    <property type="match status" value="1"/>
</dbReference>
<gene>
    <name evidence="2" type="ORF">FHS27_003810</name>
</gene>
<evidence type="ECO:0000313" key="2">
    <source>
        <dbReference type="EMBL" id="MBB3207983.1"/>
    </source>
</evidence>
<evidence type="ECO:0000313" key="3">
    <source>
        <dbReference type="Proteomes" id="UP000536179"/>
    </source>
</evidence>
<proteinExistence type="predicted"/>
<protein>
    <recommendedName>
        <fullName evidence="1">SLA1 homology domain-containing protein</fullName>
    </recommendedName>
</protein>
<dbReference type="EMBL" id="JACHXU010000013">
    <property type="protein sequence ID" value="MBB3207983.1"/>
    <property type="molecule type" value="Genomic_DNA"/>
</dbReference>
<accession>A0A7W5H749</accession>
<reference evidence="2 3" key="1">
    <citation type="submission" date="2020-08" db="EMBL/GenBank/DDBJ databases">
        <title>Genomic Encyclopedia of Type Strains, Phase III (KMG-III): the genomes of soil and plant-associated and newly described type strains.</title>
        <authorList>
            <person name="Whitman W."/>
        </authorList>
    </citation>
    <scope>NUCLEOTIDE SEQUENCE [LARGE SCALE GENOMIC DNA]</scope>
    <source>
        <strain evidence="2 3">CECT 8075</strain>
    </source>
</reference>
<dbReference type="Pfam" id="PF03983">
    <property type="entry name" value="SHD1"/>
    <property type="match status" value="1"/>
</dbReference>
<dbReference type="InterPro" id="IPR007131">
    <property type="entry name" value="SHD1"/>
</dbReference>
<dbReference type="GO" id="GO:0043130">
    <property type="term" value="F:ubiquitin binding"/>
    <property type="evidence" value="ECO:0007669"/>
    <property type="project" value="InterPro"/>
</dbReference>
<dbReference type="Proteomes" id="UP000536179">
    <property type="component" value="Unassembled WGS sequence"/>
</dbReference>
<name>A0A7W5H749_9BACT</name>
<dbReference type="GO" id="GO:0008092">
    <property type="term" value="F:cytoskeletal protein binding"/>
    <property type="evidence" value="ECO:0007669"/>
    <property type="project" value="InterPro"/>
</dbReference>
<dbReference type="AlphaFoldDB" id="A0A7W5H749"/>
<dbReference type="RefSeq" id="WP_184306240.1">
    <property type="nucleotide sequence ID" value="NZ_JACHXU010000013.1"/>
</dbReference>
<dbReference type="GO" id="GO:0042802">
    <property type="term" value="F:identical protein binding"/>
    <property type="evidence" value="ECO:0007669"/>
    <property type="project" value="InterPro"/>
</dbReference>
<keyword evidence="3" id="KW-1185">Reference proteome</keyword>
<comment type="caution">
    <text evidence="2">The sequence shown here is derived from an EMBL/GenBank/DDBJ whole genome shotgun (WGS) entry which is preliminary data.</text>
</comment>
<sequence>MVSGILRAGILTTITGLTAVVIGIGPASIFPNSSAQDAVTDSSVMRRYHPTAGKEFLYEITMDLDGKGSEFQVRANFNWQLTYNIRQSDASQWTADYTLEIRSASAQTAPKLGLKTMPPPTGRSTASKAGWENLNPIIGRLYPCLTNKVTGTLVVSSHGEILSNSADTSLPARFAQLAELPILPLSPTNDISWNPIRRVPAAVNADGASAEARERVYEIFRSTQAPTHPEAKAHDTYRLSILHVGSDYASIAKLTPMRRGERSTGPRSRMQWYFSGLLALDNETGMPFTFRGGGEFIDDPVKVPGMKAGEVVELSYTRLSLRIQPVGVELEDVTLNAEQLRNAPKLPQKFERLYPLTKQRRDIVMRIIQRSRKLPTSSLSLLKMSYPAWTDQELMSQLKRLNSPESQEILSYWTEISRDAREKPRTWKTAVGSFSVEAYLVKTDRLNVTLRRVENQKEVVVPLDRLSDDDKQFANAFGYAAE</sequence>